<protein>
    <submittedName>
        <fullName evidence="2">Uncharacterized protein</fullName>
    </submittedName>
</protein>
<evidence type="ECO:0000313" key="2">
    <source>
        <dbReference type="EMBL" id="GAA0185520.1"/>
    </source>
</evidence>
<organism evidence="2 3">
    <name type="scientific">Lithospermum erythrorhizon</name>
    <name type="common">Purple gromwell</name>
    <name type="synonym">Lithospermum officinale var. erythrorhizon</name>
    <dbReference type="NCBI Taxonomy" id="34254"/>
    <lineage>
        <taxon>Eukaryota</taxon>
        <taxon>Viridiplantae</taxon>
        <taxon>Streptophyta</taxon>
        <taxon>Embryophyta</taxon>
        <taxon>Tracheophyta</taxon>
        <taxon>Spermatophyta</taxon>
        <taxon>Magnoliopsida</taxon>
        <taxon>eudicotyledons</taxon>
        <taxon>Gunneridae</taxon>
        <taxon>Pentapetalae</taxon>
        <taxon>asterids</taxon>
        <taxon>lamiids</taxon>
        <taxon>Boraginales</taxon>
        <taxon>Boraginaceae</taxon>
        <taxon>Boraginoideae</taxon>
        <taxon>Lithospermeae</taxon>
        <taxon>Lithospermum</taxon>
    </lineage>
</organism>
<comment type="caution">
    <text evidence="2">The sequence shown here is derived from an EMBL/GenBank/DDBJ whole genome shotgun (WGS) entry which is preliminary data.</text>
</comment>
<keyword evidence="3" id="KW-1185">Reference proteome</keyword>
<dbReference type="AlphaFoldDB" id="A0AAV3RY09"/>
<accession>A0AAV3RY09</accession>
<sequence length="82" mass="9392">MPSSFSRNDETKSDLLEQIDENGDVDPSMRSKWAYGDSGWWLWKDVDLHMVVGWKEDVVPRLIVVEEVAPVAGLRELGGWFL</sequence>
<dbReference type="Proteomes" id="UP001454036">
    <property type="component" value="Unassembled WGS sequence"/>
</dbReference>
<name>A0AAV3RY09_LITER</name>
<dbReference type="EMBL" id="BAABME010012785">
    <property type="protein sequence ID" value="GAA0185520.1"/>
    <property type="molecule type" value="Genomic_DNA"/>
</dbReference>
<evidence type="ECO:0000256" key="1">
    <source>
        <dbReference type="SAM" id="MobiDB-lite"/>
    </source>
</evidence>
<gene>
    <name evidence="2" type="ORF">LIER_32808</name>
</gene>
<evidence type="ECO:0000313" key="3">
    <source>
        <dbReference type="Proteomes" id="UP001454036"/>
    </source>
</evidence>
<proteinExistence type="predicted"/>
<reference evidence="2 3" key="1">
    <citation type="submission" date="2024-01" db="EMBL/GenBank/DDBJ databases">
        <title>The complete chloroplast genome sequence of Lithospermum erythrorhizon: insights into the phylogenetic relationship among Boraginaceae species and the maternal lineages of purple gromwells.</title>
        <authorList>
            <person name="Okada T."/>
            <person name="Watanabe K."/>
        </authorList>
    </citation>
    <scope>NUCLEOTIDE SEQUENCE [LARGE SCALE GENOMIC DNA]</scope>
</reference>
<feature type="region of interest" description="Disordered" evidence="1">
    <location>
        <begin position="1"/>
        <end position="23"/>
    </location>
</feature>